<organism evidence="11 12">
    <name type="scientific">Neiella litorisoli</name>
    <dbReference type="NCBI Taxonomy" id="2771431"/>
    <lineage>
        <taxon>Bacteria</taxon>
        <taxon>Pseudomonadati</taxon>
        <taxon>Pseudomonadota</taxon>
        <taxon>Gammaproteobacteria</taxon>
        <taxon>Alteromonadales</taxon>
        <taxon>Echinimonadaceae</taxon>
        <taxon>Neiella</taxon>
    </lineage>
</organism>
<evidence type="ECO:0000256" key="2">
    <source>
        <dbReference type="ARBA" id="ARBA00004728"/>
    </source>
</evidence>
<evidence type="ECO:0000256" key="1">
    <source>
        <dbReference type="ARBA" id="ARBA00001141"/>
    </source>
</evidence>
<dbReference type="InterPro" id="IPR004552">
    <property type="entry name" value="AGP_acyltrans"/>
</dbReference>
<proteinExistence type="inferred from homology"/>
<evidence type="ECO:0000256" key="9">
    <source>
        <dbReference type="RuleBase" id="RU361267"/>
    </source>
</evidence>
<feature type="domain" description="Phospholipid/glycerol acyltransferase" evidence="10">
    <location>
        <begin position="51"/>
        <end position="166"/>
    </location>
</feature>
<dbReference type="GO" id="GO:0003841">
    <property type="term" value="F:1-acylglycerol-3-phosphate O-acyltransferase activity"/>
    <property type="evidence" value="ECO:0007669"/>
    <property type="project" value="UniProtKB-UniRule"/>
</dbReference>
<sequence length="224" mass="25064">MAVPLLILCLLRPFHKNAVYWVSRPFGWVAPLLGFKVQVSGHEHVRELGPCVLVCNHQSTLDLVICPAPFPPNAATIGKKSLIWLPIFGLFYWLSGNILIDRKHSGKANDTLRQAASEIESKQRKVWMFPEGTRSYGRGLLPFKTGAFRLAMLAKVPLVPVCVADTAKLIDLKRWRNGVVPVQILPPIKLQPNDDVRHVADQLHQTMAATIAELTEQAQQRANR</sequence>
<dbReference type="InterPro" id="IPR002123">
    <property type="entry name" value="Plipid/glycerol_acylTrfase"/>
</dbReference>
<keyword evidence="12" id="KW-1185">Reference proteome</keyword>
<evidence type="ECO:0000256" key="3">
    <source>
        <dbReference type="ARBA" id="ARBA00005189"/>
    </source>
</evidence>
<dbReference type="EMBL" id="JACXAF010000007">
    <property type="protein sequence ID" value="MBD1389083.1"/>
    <property type="molecule type" value="Genomic_DNA"/>
</dbReference>
<dbReference type="GO" id="GO:0006654">
    <property type="term" value="P:phosphatidic acid biosynthetic process"/>
    <property type="evidence" value="ECO:0007669"/>
    <property type="project" value="TreeGrafter"/>
</dbReference>
<reference evidence="11" key="1">
    <citation type="submission" date="2020-09" db="EMBL/GenBank/DDBJ databases">
        <title>A novel bacterium of genus Neiella, isolated from South China Sea.</title>
        <authorList>
            <person name="Huang H."/>
            <person name="Mo K."/>
            <person name="Hu Y."/>
        </authorList>
    </citation>
    <scope>NUCLEOTIDE SEQUENCE</scope>
    <source>
        <strain evidence="11">HB171785</strain>
    </source>
</reference>
<comment type="pathway">
    <text evidence="2">Phospholipid metabolism; CDP-diacylglycerol biosynthesis; CDP-diacylglycerol from sn-glycerol 3-phosphate: step 2/3.</text>
</comment>
<evidence type="ECO:0000256" key="8">
    <source>
        <dbReference type="ARBA" id="ARBA00023315"/>
    </source>
</evidence>
<keyword evidence="9" id="KW-1208">Phospholipid metabolism</keyword>
<dbReference type="GO" id="GO:0005886">
    <property type="term" value="C:plasma membrane"/>
    <property type="evidence" value="ECO:0007669"/>
    <property type="project" value="TreeGrafter"/>
</dbReference>
<comment type="caution">
    <text evidence="11">The sequence shown here is derived from an EMBL/GenBank/DDBJ whole genome shotgun (WGS) entry which is preliminary data.</text>
</comment>
<evidence type="ECO:0000259" key="10">
    <source>
        <dbReference type="SMART" id="SM00563"/>
    </source>
</evidence>
<dbReference type="PANTHER" id="PTHR10434:SF11">
    <property type="entry name" value="1-ACYL-SN-GLYCEROL-3-PHOSPHATE ACYLTRANSFERASE"/>
    <property type="match status" value="1"/>
</dbReference>
<keyword evidence="9" id="KW-0444">Lipid biosynthesis</keyword>
<dbReference type="Pfam" id="PF01553">
    <property type="entry name" value="Acyltransferase"/>
    <property type="match status" value="1"/>
</dbReference>
<comment type="pathway">
    <text evidence="3">Lipid metabolism.</text>
</comment>
<dbReference type="UniPathway" id="UPA00557">
    <property type="reaction ID" value="UER00613"/>
</dbReference>
<dbReference type="AlphaFoldDB" id="A0A8J6QUI8"/>
<gene>
    <name evidence="11" type="ORF">IC617_06545</name>
</gene>
<comment type="catalytic activity">
    <reaction evidence="1 9">
        <text>a 1-acyl-sn-glycero-3-phosphate + an acyl-CoA = a 1,2-diacyl-sn-glycero-3-phosphate + CoA</text>
        <dbReference type="Rhea" id="RHEA:19709"/>
        <dbReference type="ChEBI" id="CHEBI:57287"/>
        <dbReference type="ChEBI" id="CHEBI:57970"/>
        <dbReference type="ChEBI" id="CHEBI:58342"/>
        <dbReference type="ChEBI" id="CHEBI:58608"/>
        <dbReference type="EC" id="2.3.1.51"/>
    </reaction>
</comment>
<keyword evidence="8 9" id="KW-0012">Acyltransferase</keyword>
<dbReference type="SMART" id="SM00563">
    <property type="entry name" value="PlsC"/>
    <property type="match status" value="1"/>
</dbReference>
<comment type="similarity">
    <text evidence="4 9">Belongs to the 1-acyl-sn-glycerol-3-phosphate acyltransferase family.</text>
</comment>
<dbReference type="EC" id="2.3.1.51" evidence="5 9"/>
<accession>A0A8J6QUI8</accession>
<protein>
    <recommendedName>
        <fullName evidence="6 9">1-acyl-sn-glycerol-3-phosphate acyltransferase</fullName>
        <ecNumber evidence="5 9">2.3.1.51</ecNumber>
    </recommendedName>
</protein>
<dbReference type="CDD" id="cd07989">
    <property type="entry name" value="LPLAT_AGPAT-like"/>
    <property type="match status" value="1"/>
</dbReference>
<evidence type="ECO:0000256" key="5">
    <source>
        <dbReference type="ARBA" id="ARBA00013211"/>
    </source>
</evidence>
<evidence type="ECO:0000256" key="4">
    <source>
        <dbReference type="ARBA" id="ARBA00008655"/>
    </source>
</evidence>
<comment type="domain">
    <text evidence="9">The HXXXXD motif is essential for acyltransferase activity and may constitute the binding site for the phosphate moiety of the glycerol-3-phosphate.</text>
</comment>
<dbReference type="GO" id="GO:0016024">
    <property type="term" value="P:CDP-diacylglycerol biosynthetic process"/>
    <property type="evidence" value="ECO:0007669"/>
    <property type="project" value="UniProtKB-UniPathway"/>
</dbReference>
<dbReference type="Proteomes" id="UP000638014">
    <property type="component" value="Unassembled WGS sequence"/>
</dbReference>
<evidence type="ECO:0000313" key="11">
    <source>
        <dbReference type="EMBL" id="MBD1389083.1"/>
    </source>
</evidence>
<evidence type="ECO:0000256" key="7">
    <source>
        <dbReference type="ARBA" id="ARBA00022679"/>
    </source>
</evidence>
<evidence type="ECO:0000256" key="6">
    <source>
        <dbReference type="ARBA" id="ARBA00016139"/>
    </source>
</evidence>
<evidence type="ECO:0000313" key="12">
    <source>
        <dbReference type="Proteomes" id="UP000638014"/>
    </source>
</evidence>
<keyword evidence="9" id="KW-0594">Phospholipid biosynthesis</keyword>
<dbReference type="PANTHER" id="PTHR10434">
    <property type="entry name" value="1-ACYL-SN-GLYCEROL-3-PHOSPHATE ACYLTRANSFERASE"/>
    <property type="match status" value="1"/>
</dbReference>
<keyword evidence="9" id="KW-0443">Lipid metabolism</keyword>
<dbReference type="NCBIfam" id="TIGR00530">
    <property type="entry name" value="AGP_acyltrn"/>
    <property type="match status" value="1"/>
</dbReference>
<keyword evidence="7 9" id="KW-0808">Transferase</keyword>
<name>A0A8J6QUI8_9GAMM</name>
<dbReference type="SUPFAM" id="SSF69593">
    <property type="entry name" value="Glycerol-3-phosphate (1)-acyltransferase"/>
    <property type="match status" value="1"/>
</dbReference>